<protein>
    <submittedName>
        <fullName evidence="2">Uncharacterized protein</fullName>
    </submittedName>
</protein>
<feature type="transmembrane region" description="Helical" evidence="1">
    <location>
        <begin position="68"/>
        <end position="98"/>
    </location>
</feature>
<dbReference type="EMBL" id="MFJF01000005">
    <property type="protein sequence ID" value="OGG08177.1"/>
    <property type="molecule type" value="Genomic_DNA"/>
</dbReference>
<evidence type="ECO:0000313" key="2">
    <source>
        <dbReference type="EMBL" id="OGG08177.1"/>
    </source>
</evidence>
<dbReference type="Proteomes" id="UP000177354">
    <property type="component" value="Unassembled WGS sequence"/>
</dbReference>
<keyword evidence="1" id="KW-1133">Transmembrane helix</keyword>
<keyword evidence="1" id="KW-0472">Membrane</keyword>
<evidence type="ECO:0000313" key="3">
    <source>
        <dbReference type="Proteomes" id="UP000177354"/>
    </source>
</evidence>
<accession>A0A1F5Z7M2</accession>
<dbReference type="AlphaFoldDB" id="A0A1F5Z7M2"/>
<proteinExistence type="predicted"/>
<feature type="transmembrane region" description="Helical" evidence="1">
    <location>
        <begin position="38"/>
        <end position="56"/>
    </location>
</feature>
<name>A0A1F5Z7M2_9BACT</name>
<feature type="transmembrane region" description="Helical" evidence="1">
    <location>
        <begin position="6"/>
        <end position="26"/>
    </location>
</feature>
<reference evidence="2 3" key="1">
    <citation type="journal article" date="2016" name="Nat. Commun.">
        <title>Thousands of microbial genomes shed light on interconnected biogeochemical processes in an aquifer system.</title>
        <authorList>
            <person name="Anantharaman K."/>
            <person name="Brown C.T."/>
            <person name="Hug L.A."/>
            <person name="Sharon I."/>
            <person name="Castelle C.J."/>
            <person name="Probst A.J."/>
            <person name="Thomas B.C."/>
            <person name="Singh A."/>
            <person name="Wilkins M.J."/>
            <person name="Karaoz U."/>
            <person name="Brodie E.L."/>
            <person name="Williams K.H."/>
            <person name="Hubbard S.S."/>
            <person name="Banfield J.F."/>
        </authorList>
    </citation>
    <scope>NUCLEOTIDE SEQUENCE [LARGE SCALE GENOMIC DNA]</scope>
</reference>
<keyword evidence="1" id="KW-0812">Transmembrane</keyword>
<evidence type="ECO:0000256" key="1">
    <source>
        <dbReference type="SAM" id="Phobius"/>
    </source>
</evidence>
<comment type="caution">
    <text evidence="2">The sequence shown here is derived from an EMBL/GenBank/DDBJ whole genome shotgun (WGS) entry which is preliminary data.</text>
</comment>
<sequence>MITLIVILLVVFWLAGIISIPSFSILHRALFFINRNPVSFLDLLLLSVFIWVIGVLPSPLRGIGMVLLVLWLLAILGVIAITGLSNLIIILLIIGLILHMSGITLH</sequence>
<organism evidence="2 3">
    <name type="scientific">Candidatus Gottesmanbacteria bacterium RIFCSPHIGHO2_01_FULL_40_15</name>
    <dbReference type="NCBI Taxonomy" id="1798376"/>
    <lineage>
        <taxon>Bacteria</taxon>
        <taxon>Candidatus Gottesmaniibacteriota</taxon>
    </lineage>
</organism>
<gene>
    <name evidence="2" type="ORF">A2777_02210</name>
</gene>